<comment type="caution">
    <text evidence="2">The sequence shown here is derived from an EMBL/GenBank/DDBJ whole genome shotgun (WGS) entry which is preliminary data.</text>
</comment>
<name>A0A9C7QNQ3_CITAM</name>
<accession>A0A9C7QNQ3</accession>
<dbReference type="InterPro" id="IPR040775">
    <property type="entry name" value="Tail_spike_N"/>
</dbReference>
<reference evidence="2" key="1">
    <citation type="journal article" date="2018" name="Genome Biol.">
        <title>SKESA: strategic k-mer extension for scrupulous assemblies.</title>
        <authorList>
            <person name="Souvorov A."/>
            <person name="Agarwala R."/>
            <person name="Lipman D.J."/>
        </authorList>
    </citation>
    <scope>NUCLEOTIDE SEQUENCE</scope>
    <source>
        <strain evidence="2">CAV1698</strain>
    </source>
</reference>
<evidence type="ECO:0000259" key="1">
    <source>
        <dbReference type="Pfam" id="PF18668"/>
    </source>
</evidence>
<protein>
    <recommendedName>
        <fullName evidence="1">Tail spike TSP1/Gp66 N-terminal domain-containing protein</fullName>
    </recommendedName>
</protein>
<dbReference type="Gene3D" id="2.10.10.80">
    <property type="match status" value="1"/>
</dbReference>
<evidence type="ECO:0000313" key="3">
    <source>
        <dbReference type="Proteomes" id="UP000862426"/>
    </source>
</evidence>
<dbReference type="AlphaFoldDB" id="A0A9C7QNQ3"/>
<proteinExistence type="predicted"/>
<dbReference type="Proteomes" id="UP000862426">
    <property type="component" value="Unassembled WGS sequence"/>
</dbReference>
<organism evidence="2 3">
    <name type="scientific">Citrobacter amalonaticus</name>
    <dbReference type="NCBI Taxonomy" id="35703"/>
    <lineage>
        <taxon>Bacteria</taxon>
        <taxon>Pseudomonadati</taxon>
        <taxon>Pseudomonadota</taxon>
        <taxon>Gammaproteobacteria</taxon>
        <taxon>Enterobacterales</taxon>
        <taxon>Enterobacteriaceae</taxon>
        <taxon>Citrobacter</taxon>
    </lineage>
</organism>
<evidence type="ECO:0000313" key="2">
    <source>
        <dbReference type="EMBL" id="HCD1257846.1"/>
    </source>
</evidence>
<gene>
    <name evidence="2" type="ORF">JD854_RS22655</name>
</gene>
<sequence length="784" mass="84589">MATQPTNLPVPSESPRDLKFNAGKIDEFVTSDNHEYIDRFGNKHRTIAGINNEVDSAIIEIGWKLIDSFQDGATITDQNQALRWRLPDGDGEYYRWGGDFPKVVPAGSTPETTGGVGSGGWIGIGDAALRPQSNANDYNLWRNLSNLSGIVIKGTFESGFTLDDKTQAGLYLKDGLIYTRINSDNVTVPAGSYPDPDLWEPAYFIKEETIHVGIEPFKISENNTAEKNDSILEKLARYIETKTVPVRVVFPKGIFQVGSQVLSGATGMGGSYIPNQKCTVRNFIYPLRYEFNDTKFEFADGLRVGSFDPVTGTPVPSIQTDFDYRANRGILFGFNNCPLISVSGRVDVDFNGANVVLGGEFGDGGYQCPEYGFWFIDHKVLIFDAHYTASDGAMDALYLAGLNGVDCYSRVVNFSFDKMGRSALVIAGGDNIYISGKATRSGLGSISSSPGHNFAIESEARRVSNVTFESIMSIDAKSSAFSIYNPNIGLVKDVRLIGSSLTNSSGIVCKSNTPNVKYIGCSFRGVLGEHRNEFFDSANDARAVELIDCDLYDSNVDGTTTPSINGTLFDSTKTIRLTFTNCNIVCSGLSSGRGTIGALYEPVFRNTTLSFNGDITYVATNGIRVFYIQNPKSMDGFEIINRTTGSGGSNTRAYIGISNISSSVVSKTRISGTGQPTDTILWMQPLISDGGRAGALISQRPSTDVISDKFIALGVNAHLQQAQSISGYQRIFSVSALPSSGDWVRGDVLFFNSPSPGGSAGWICTTSGTAGSTAVFKTFGNIAS</sequence>
<dbReference type="Pfam" id="PF18668">
    <property type="entry name" value="Tail_spike_N"/>
    <property type="match status" value="1"/>
</dbReference>
<reference evidence="2" key="2">
    <citation type="submission" date="2022-05" db="EMBL/GenBank/DDBJ databases">
        <authorList>
            <consortium name="NCBI Pathogen Detection Project"/>
        </authorList>
    </citation>
    <scope>NUCLEOTIDE SEQUENCE</scope>
    <source>
        <strain evidence="2">CAV1698</strain>
    </source>
</reference>
<dbReference type="EMBL" id="DACYAJ020000041">
    <property type="protein sequence ID" value="HCD1257846.1"/>
    <property type="molecule type" value="Genomic_DNA"/>
</dbReference>
<feature type="domain" description="Tail spike TSP1/Gp66 N-terminal" evidence="1">
    <location>
        <begin position="68"/>
        <end position="126"/>
    </location>
</feature>